<evidence type="ECO:0000313" key="3">
    <source>
        <dbReference type="Proteomes" id="UP000003653"/>
    </source>
</evidence>
<dbReference type="HOGENOM" id="CLU_3281448_0_0_11"/>
<proteinExistence type="predicted"/>
<feature type="region of interest" description="Disordered" evidence="1">
    <location>
        <begin position="1"/>
        <end position="41"/>
    </location>
</feature>
<sequence length="41" mass="4495">MGAQPRRVRAERSRVFGPGESRRAAPEGFTSIGPKRSLGLR</sequence>
<evidence type="ECO:0000313" key="2">
    <source>
        <dbReference type="EMBL" id="EFG75722.1"/>
    </source>
</evidence>
<gene>
    <name evidence="2" type="ORF">HMPREF0591_4373</name>
</gene>
<protein>
    <submittedName>
        <fullName evidence="2">Uncharacterized protein</fullName>
    </submittedName>
</protein>
<feature type="non-terminal residue" evidence="2">
    <location>
        <position position="41"/>
    </location>
</feature>
<evidence type="ECO:0000256" key="1">
    <source>
        <dbReference type="SAM" id="MobiDB-lite"/>
    </source>
</evidence>
<keyword evidence="3" id="KW-1185">Reference proteome</keyword>
<comment type="caution">
    <text evidence="2">The sequence shown here is derived from an EMBL/GenBank/DDBJ whole genome shotgun (WGS) entry which is preliminary data.</text>
</comment>
<name>D5PDX9_9MYCO</name>
<organism evidence="2 3">
    <name type="scientific">Mycobacterium parascrofulaceum ATCC BAA-614</name>
    <dbReference type="NCBI Taxonomy" id="525368"/>
    <lineage>
        <taxon>Bacteria</taxon>
        <taxon>Bacillati</taxon>
        <taxon>Actinomycetota</taxon>
        <taxon>Actinomycetes</taxon>
        <taxon>Mycobacteriales</taxon>
        <taxon>Mycobacteriaceae</taxon>
        <taxon>Mycobacterium</taxon>
        <taxon>Mycobacterium simiae complex</taxon>
    </lineage>
</organism>
<reference evidence="2 3" key="1">
    <citation type="submission" date="2010-04" db="EMBL/GenBank/DDBJ databases">
        <authorList>
            <person name="Muzny D."/>
            <person name="Qin X."/>
            <person name="Deng J."/>
            <person name="Jiang H."/>
            <person name="Liu Y."/>
            <person name="Qu J."/>
            <person name="Song X.-Z."/>
            <person name="Zhang L."/>
            <person name="Thornton R."/>
            <person name="Coyle M."/>
            <person name="Francisco L."/>
            <person name="Jackson L."/>
            <person name="Javaid M."/>
            <person name="Korchina V."/>
            <person name="Kovar C."/>
            <person name="Mata R."/>
            <person name="Mathew T."/>
            <person name="Ngo R."/>
            <person name="Nguyen L."/>
            <person name="Nguyen N."/>
            <person name="Okwuonu G."/>
            <person name="Ongeri F."/>
            <person name="Pham C."/>
            <person name="Simmons D."/>
            <person name="Wilczek-Boney K."/>
            <person name="Hale W."/>
            <person name="Jakkamsetti A."/>
            <person name="Pham P."/>
            <person name="Ruth R."/>
            <person name="San Lucas F."/>
            <person name="Warren J."/>
            <person name="Zhang J."/>
            <person name="Zhao Z."/>
            <person name="Zhou C."/>
            <person name="Zhu D."/>
            <person name="Lee S."/>
            <person name="Bess C."/>
            <person name="Blankenburg K."/>
            <person name="Forbes L."/>
            <person name="Fu Q."/>
            <person name="Gubbala S."/>
            <person name="Hirani K."/>
            <person name="Jayaseelan J.C."/>
            <person name="Lara F."/>
            <person name="Munidasa M."/>
            <person name="Palculict T."/>
            <person name="Patil S."/>
            <person name="Pu L.-L."/>
            <person name="Saada N."/>
            <person name="Tang L."/>
            <person name="Weissenberger G."/>
            <person name="Zhu Y."/>
            <person name="Hemphill L."/>
            <person name="Shang Y."/>
            <person name="Youmans B."/>
            <person name="Ayvaz T."/>
            <person name="Ross M."/>
            <person name="Santibanez J."/>
            <person name="Aqrawi P."/>
            <person name="Gross S."/>
            <person name="Joshi V."/>
            <person name="Fowler G."/>
            <person name="Nazareth L."/>
            <person name="Reid J."/>
            <person name="Worley K."/>
            <person name="Petrosino J."/>
            <person name="Highlander S."/>
            <person name="Gibbs R."/>
        </authorList>
    </citation>
    <scope>NUCLEOTIDE SEQUENCE [LARGE SCALE GENOMIC DNA]</scope>
    <source>
        <strain evidence="2 3">ATCC BAA-614</strain>
    </source>
</reference>
<accession>D5PDX9</accession>
<dbReference type="EMBL" id="ADNV01000311">
    <property type="protein sequence ID" value="EFG75722.1"/>
    <property type="molecule type" value="Genomic_DNA"/>
</dbReference>
<dbReference type="Proteomes" id="UP000003653">
    <property type="component" value="Unassembled WGS sequence"/>
</dbReference>
<dbReference type="AlphaFoldDB" id="D5PDX9"/>
<feature type="compositionally biased region" description="Basic and acidic residues" evidence="1">
    <location>
        <begin position="8"/>
        <end position="25"/>
    </location>
</feature>